<dbReference type="Proteomes" id="UP001372338">
    <property type="component" value="Unassembled WGS sequence"/>
</dbReference>
<dbReference type="GO" id="GO:0003856">
    <property type="term" value="F:3-dehydroquinate synthase activity"/>
    <property type="evidence" value="ECO:0007669"/>
    <property type="project" value="InterPro"/>
</dbReference>
<dbReference type="GO" id="GO:0009073">
    <property type="term" value="P:aromatic amino acid family biosynthetic process"/>
    <property type="evidence" value="ECO:0007669"/>
    <property type="project" value="InterPro"/>
</dbReference>
<dbReference type="GO" id="GO:0016491">
    <property type="term" value="F:oxidoreductase activity"/>
    <property type="evidence" value="ECO:0007669"/>
    <property type="project" value="InterPro"/>
</dbReference>
<dbReference type="EMBL" id="JAYWIO010000003">
    <property type="protein sequence ID" value="KAK7276623.1"/>
    <property type="molecule type" value="Genomic_DNA"/>
</dbReference>
<proteinExistence type="predicted"/>
<comment type="caution">
    <text evidence="2">The sequence shown here is derived from an EMBL/GenBank/DDBJ whole genome shotgun (WGS) entry which is preliminary data.</text>
</comment>
<gene>
    <name evidence="2" type="ORF">RIF29_17766</name>
</gene>
<feature type="region of interest" description="Disordered" evidence="1">
    <location>
        <begin position="163"/>
        <end position="183"/>
    </location>
</feature>
<name>A0AAN9ID96_CROPI</name>
<evidence type="ECO:0000313" key="3">
    <source>
        <dbReference type="Proteomes" id="UP001372338"/>
    </source>
</evidence>
<dbReference type="PANTHER" id="PTHR33563:SF5">
    <property type="entry name" value="USPA DOMAIN-CONTAINING PROTEIN"/>
    <property type="match status" value="1"/>
</dbReference>
<dbReference type="PANTHER" id="PTHR33563">
    <property type="match status" value="1"/>
</dbReference>
<sequence length="347" mass="39283">MEVQIVVVIHDASREVNSRVFEWALHGLSLKPGDMVTLVAVMHEIITPMGYKISVDNRITFGADKKVTDAQVAKKKEEYMNNKKLAEIFELYKSNRVGFHVELATGSSPKAVALKSAMKLKATWMILDRKMKNDEEYFLRKLSCGISRIKSYNKIVRLRGPLDRRQETRNTTPETYTDSIPDMSTDPELFSIEIFSNSNLEVYHMRQEGQRKNSPIGEGKNPHQLNNLLACEIEREQQSQDEKHRGLEEKLKEGDINTTFGGSIKETQEEESLSTKVYQKSDSCCTIAAAPNEPASDDGSSSLPIISWKKINKRSRPCEFDDAEVVAAAKTIVFLKKVITSFDLNED</sequence>
<evidence type="ECO:0000256" key="1">
    <source>
        <dbReference type="SAM" id="MobiDB-lite"/>
    </source>
</evidence>
<dbReference type="InterPro" id="IPR002812">
    <property type="entry name" value="DHQS"/>
</dbReference>
<organism evidence="2 3">
    <name type="scientific">Crotalaria pallida</name>
    <name type="common">Smooth rattlebox</name>
    <name type="synonym">Crotalaria striata</name>
    <dbReference type="NCBI Taxonomy" id="3830"/>
    <lineage>
        <taxon>Eukaryota</taxon>
        <taxon>Viridiplantae</taxon>
        <taxon>Streptophyta</taxon>
        <taxon>Embryophyta</taxon>
        <taxon>Tracheophyta</taxon>
        <taxon>Spermatophyta</taxon>
        <taxon>Magnoliopsida</taxon>
        <taxon>eudicotyledons</taxon>
        <taxon>Gunneridae</taxon>
        <taxon>Pentapetalae</taxon>
        <taxon>rosids</taxon>
        <taxon>fabids</taxon>
        <taxon>Fabales</taxon>
        <taxon>Fabaceae</taxon>
        <taxon>Papilionoideae</taxon>
        <taxon>50 kb inversion clade</taxon>
        <taxon>genistoids sensu lato</taxon>
        <taxon>core genistoids</taxon>
        <taxon>Crotalarieae</taxon>
        <taxon>Crotalaria</taxon>
    </lineage>
</organism>
<keyword evidence="3" id="KW-1185">Reference proteome</keyword>
<feature type="compositionally biased region" description="Polar residues" evidence="1">
    <location>
        <begin position="169"/>
        <end position="178"/>
    </location>
</feature>
<protein>
    <submittedName>
        <fullName evidence="2">Uncharacterized protein</fullName>
    </submittedName>
</protein>
<reference evidence="2 3" key="1">
    <citation type="submission" date="2024-01" db="EMBL/GenBank/DDBJ databases">
        <title>The genomes of 5 underutilized Papilionoideae crops provide insights into root nodulation and disease resistanc.</title>
        <authorList>
            <person name="Yuan L."/>
        </authorList>
    </citation>
    <scope>NUCLEOTIDE SEQUENCE [LARGE SCALE GENOMIC DNA]</scope>
    <source>
        <strain evidence="2">ZHUSHIDOU_FW_LH</strain>
        <tissue evidence="2">Leaf</tissue>
    </source>
</reference>
<accession>A0AAN9ID96</accession>
<dbReference type="AlphaFoldDB" id="A0AAN9ID96"/>
<evidence type="ECO:0000313" key="2">
    <source>
        <dbReference type="EMBL" id="KAK7276623.1"/>
    </source>
</evidence>